<evidence type="ECO:0000256" key="1">
    <source>
        <dbReference type="ARBA" id="ARBA00004123"/>
    </source>
</evidence>
<keyword evidence="6" id="KW-0175">Coiled coil</keyword>
<keyword evidence="8" id="KW-0539">Nucleus</keyword>
<dbReference type="FunFam" id="2.40.290.10:FF:000002">
    <property type="entry name" value="Spen family transcriptional repressor"/>
    <property type="match status" value="1"/>
</dbReference>
<dbReference type="Gene3D" id="3.30.70.330">
    <property type="match status" value="2"/>
</dbReference>
<feature type="compositionally biased region" description="Pro residues" evidence="10">
    <location>
        <begin position="984"/>
        <end position="999"/>
    </location>
</feature>
<dbReference type="Pfam" id="PF00076">
    <property type="entry name" value="RRM_1"/>
    <property type="match status" value="2"/>
</dbReference>
<dbReference type="Gene3D" id="2.40.290.10">
    <property type="match status" value="1"/>
</dbReference>
<name>A0AA35TUG1_GEOBA</name>
<evidence type="ECO:0000256" key="4">
    <source>
        <dbReference type="ARBA" id="ARBA00022884"/>
    </source>
</evidence>
<dbReference type="SUPFAM" id="SSF54928">
    <property type="entry name" value="RNA-binding domain, RBD"/>
    <property type="match status" value="1"/>
</dbReference>
<feature type="compositionally biased region" description="Basic and acidic residues" evidence="10">
    <location>
        <begin position="475"/>
        <end position="495"/>
    </location>
</feature>
<keyword evidence="3" id="KW-0597">Phosphoprotein</keyword>
<feature type="compositionally biased region" description="Basic and acidic residues" evidence="10">
    <location>
        <begin position="444"/>
        <end position="462"/>
    </location>
</feature>
<reference evidence="13" key="1">
    <citation type="submission" date="2023-03" db="EMBL/GenBank/DDBJ databases">
        <authorList>
            <person name="Steffen K."/>
            <person name="Cardenas P."/>
        </authorList>
    </citation>
    <scope>NUCLEOTIDE SEQUENCE</scope>
</reference>
<dbReference type="InterPro" id="IPR010912">
    <property type="entry name" value="SPOC_met"/>
</dbReference>
<dbReference type="Pfam" id="PF07744">
    <property type="entry name" value="SPOC"/>
    <property type="match status" value="1"/>
</dbReference>
<feature type="compositionally biased region" description="Basic residues" evidence="10">
    <location>
        <begin position="1079"/>
        <end position="1088"/>
    </location>
</feature>
<dbReference type="GO" id="GO:0003723">
    <property type="term" value="F:RNA binding"/>
    <property type="evidence" value="ECO:0007669"/>
    <property type="project" value="UniProtKB-UniRule"/>
</dbReference>
<feature type="non-terminal residue" evidence="13">
    <location>
        <position position="1"/>
    </location>
</feature>
<feature type="compositionally biased region" description="Basic and acidic residues" evidence="10">
    <location>
        <begin position="896"/>
        <end position="911"/>
    </location>
</feature>
<feature type="compositionally biased region" description="Basic and acidic residues" evidence="10">
    <location>
        <begin position="1121"/>
        <end position="1130"/>
    </location>
</feature>
<dbReference type="InterPro" id="IPR012921">
    <property type="entry name" value="SPOC_C"/>
</dbReference>
<feature type="region of interest" description="Disordered" evidence="10">
    <location>
        <begin position="409"/>
        <end position="1277"/>
    </location>
</feature>
<feature type="compositionally biased region" description="Low complexity" evidence="10">
    <location>
        <begin position="1089"/>
        <end position="1098"/>
    </location>
</feature>
<feature type="compositionally biased region" description="Basic and acidic residues" evidence="10">
    <location>
        <begin position="708"/>
        <end position="718"/>
    </location>
</feature>
<dbReference type="Proteomes" id="UP001174909">
    <property type="component" value="Unassembled WGS sequence"/>
</dbReference>
<keyword evidence="14" id="KW-1185">Reference proteome</keyword>
<dbReference type="InterPro" id="IPR035979">
    <property type="entry name" value="RBD_domain_sf"/>
</dbReference>
<dbReference type="InterPro" id="IPR016194">
    <property type="entry name" value="SPOC-like_C_dom_sf"/>
</dbReference>
<feature type="compositionally biased region" description="Low complexity" evidence="10">
    <location>
        <begin position="930"/>
        <end position="939"/>
    </location>
</feature>
<dbReference type="PROSITE" id="PS50102">
    <property type="entry name" value="RRM"/>
    <property type="match status" value="2"/>
</dbReference>
<gene>
    <name evidence="13" type="ORF">GBAR_LOCUS29588</name>
</gene>
<keyword evidence="5" id="KW-0805">Transcription regulation</keyword>
<dbReference type="PROSITE" id="PS50917">
    <property type="entry name" value="SPOC"/>
    <property type="match status" value="1"/>
</dbReference>
<comment type="subcellular location">
    <subcellularLocation>
        <location evidence="1">Nucleus</location>
    </subcellularLocation>
</comment>
<evidence type="ECO:0000256" key="6">
    <source>
        <dbReference type="ARBA" id="ARBA00023054"/>
    </source>
</evidence>
<evidence type="ECO:0000256" key="3">
    <source>
        <dbReference type="ARBA" id="ARBA00022553"/>
    </source>
</evidence>
<accession>A0AA35TUG1</accession>
<feature type="compositionally biased region" description="Low complexity" evidence="10">
    <location>
        <begin position="1253"/>
        <end position="1270"/>
    </location>
</feature>
<comment type="similarity">
    <text evidence="2">Belongs to the RRM Spen family.</text>
</comment>
<feature type="compositionally biased region" description="Gly residues" evidence="10">
    <location>
        <begin position="1228"/>
        <end position="1238"/>
    </location>
</feature>
<feature type="compositionally biased region" description="Basic and acidic residues" evidence="10">
    <location>
        <begin position="522"/>
        <end position="618"/>
    </location>
</feature>
<evidence type="ECO:0000256" key="9">
    <source>
        <dbReference type="PROSITE-ProRule" id="PRU00176"/>
    </source>
</evidence>
<dbReference type="PANTHER" id="PTHR23189">
    <property type="entry name" value="RNA RECOGNITION MOTIF-CONTAINING"/>
    <property type="match status" value="1"/>
</dbReference>
<dbReference type="EMBL" id="CASHTH010004154">
    <property type="protein sequence ID" value="CAI8054152.1"/>
    <property type="molecule type" value="Genomic_DNA"/>
</dbReference>
<feature type="compositionally biased region" description="Low complexity" evidence="10">
    <location>
        <begin position="860"/>
        <end position="874"/>
    </location>
</feature>
<feature type="compositionally biased region" description="Basic and acidic residues" evidence="10">
    <location>
        <begin position="1152"/>
        <end position="1174"/>
    </location>
</feature>
<dbReference type="SMART" id="SM00360">
    <property type="entry name" value="RRM"/>
    <property type="match status" value="3"/>
</dbReference>
<feature type="compositionally biased region" description="Low complexity" evidence="10">
    <location>
        <begin position="1065"/>
        <end position="1075"/>
    </location>
</feature>
<feature type="compositionally biased region" description="Pro residues" evidence="10">
    <location>
        <begin position="737"/>
        <end position="746"/>
    </location>
</feature>
<feature type="domain" description="SPOC" evidence="12">
    <location>
        <begin position="1279"/>
        <end position="1444"/>
    </location>
</feature>
<feature type="compositionally biased region" description="Basic residues" evidence="10">
    <location>
        <begin position="496"/>
        <end position="505"/>
    </location>
</feature>
<feature type="compositionally biased region" description="Pro residues" evidence="10">
    <location>
        <begin position="656"/>
        <end position="674"/>
    </location>
</feature>
<dbReference type="SUPFAM" id="SSF100939">
    <property type="entry name" value="SPOC domain-like"/>
    <property type="match status" value="1"/>
</dbReference>
<evidence type="ECO:0000256" key="10">
    <source>
        <dbReference type="SAM" id="MobiDB-lite"/>
    </source>
</evidence>
<comment type="caution">
    <text evidence="13">The sequence shown here is derived from an EMBL/GenBank/DDBJ whole genome shotgun (WGS) entry which is preliminary data.</text>
</comment>
<keyword evidence="4 9" id="KW-0694">RNA-binding</keyword>
<evidence type="ECO:0000259" key="11">
    <source>
        <dbReference type="PROSITE" id="PS50102"/>
    </source>
</evidence>
<evidence type="ECO:0000313" key="13">
    <source>
        <dbReference type="EMBL" id="CAI8054152.1"/>
    </source>
</evidence>
<evidence type="ECO:0000259" key="12">
    <source>
        <dbReference type="PROSITE" id="PS50917"/>
    </source>
</evidence>
<feature type="compositionally biased region" description="Low complexity" evidence="10">
    <location>
        <begin position="423"/>
        <end position="435"/>
    </location>
</feature>
<dbReference type="InterPro" id="IPR012677">
    <property type="entry name" value="Nucleotide-bd_a/b_plait_sf"/>
</dbReference>
<organism evidence="13 14">
    <name type="scientific">Geodia barretti</name>
    <name type="common">Barrett's horny sponge</name>
    <dbReference type="NCBI Taxonomy" id="519541"/>
    <lineage>
        <taxon>Eukaryota</taxon>
        <taxon>Metazoa</taxon>
        <taxon>Porifera</taxon>
        <taxon>Demospongiae</taxon>
        <taxon>Heteroscleromorpha</taxon>
        <taxon>Tetractinellida</taxon>
        <taxon>Astrophorina</taxon>
        <taxon>Geodiidae</taxon>
        <taxon>Geodia</taxon>
    </lineage>
</organism>
<sequence length="1444" mass="159676">AHFIGLYHNVWPTVLSDTFCSNPERVLQDGLYYEFTRYCPTAVVRMYGEGKGASAVVKFASKESCKKAYVEAQGLVLFGNKLKLSPVNRDDFPSGGRDIQTVQAAAHKGYTPDDIDPQATHSLFVGNIPKNISVYELRDIFQRFGDVVDVEIKKMSGNATYGFVLFYDLLSAVSAKQFMDGENIHGHSIRVGFGKGTPSKMLWVDGIDADMSESVLERALGKYGKVVRLGIDRQRSSAMVQYESIDAAKEALSGVKGTFIGNSRRIMTDFANRDARAAFFARVESGDQLGPPRFPGPGMYGPGGMGPGPRGMMMPRPGVPMMGMGRGGFPPMAGPPMDMYYYNPYMGEGVGFYGGPHFPRGPPMRGMRRLHPRERGGGGLGGGTHFEESYDDYGDELRAFSRKREIEKEERKWKEHRRRHSSSDSGGSDSEGGSVSRRKKKISRDKDKSRKSKKEKDEEKRKGGGGSEVSSGDEEATRKEEARLKATQRSRDLREKLKRKNHKKVKEGSHSDSGDSGSDNEADLRKTLKKNREREKEKGKEKEKDRGGRKEPVKARDKDSGRKDEDKRSKDSKAKGSDKERDHRREKESERKAGDIKESEKQQTSGDHLRSSSRESTRKRPQTTKLRKSETPHHKMSRSNSESSKTPTSPVKAVKPSPPLTKPTKPPRTPPTPPNKSFMEEEKEDDNKRPFPETAGENMDTLPPPRSPEPEGLIREDDGTIAGPKDAPESASVPDTPESPPAPPPSNKKEQKLESDLSSGEEFTESTAGSPLSPRGPAGEEVRTEVVQPQAGNGSENEQPGKREEGGEPVRFKMKVSRLRAGVLSPTATQWSPDHHHSPPHTSPPPSKTQTRHSPPPAAPSNTTSDNASTTASSRISGMEELDDSRKSRKLPRCYQLEDERLREKQREPKEHRHTKQHPRPTTPSPPPSYAASSSTAQSSHRRRHAHSPPPPQQQQAEYGRWRQRGSRHFSPTPQFGSRRYSRSPPPPFGYPKSPPPPSHGGGGRSPYSSSPPRPRTPIQRPLRDRGPGGSRHRYDSPPYDMPPRGKHGRHGSSPVRHFSPSPPLLLSSRPRSPGGPSGRRHYQRRYSRSPSLPPVRRSPLRRKDPPRSPSPGSSRSSPHYPEDRLEPRKFTKKPSHVVYSRSPSPPKSKRREGGLPREEYPDSKRRRVEDSRGVKSPTTMPGPVKDESTKGSRPVKSQPPLYAASSSDRHHGSGKEPQQAWYKSETGEGGVAQGGGTPRSSHHTASHGKMTSSPPSKVAASSVPSKPVQQPQPPADNLLDLLRRYPVMWQGHLTLKNESAAVQLHFLSGNAQLAKSSLPGLGEGQSPALRIAQRMRLEQTQLEGVQRRMQNESEHCLLLALPCGRDAGDVRAQTHALKNSLISYLLQKQAAGIINVPGSQVNANSCSVQCFLHYCDNACEMITHSDNLQGSLPWGVGQGFRRV</sequence>
<keyword evidence="7" id="KW-0804">Transcription</keyword>
<protein>
    <submittedName>
        <fullName evidence="13">Msx2-interacting protein</fullName>
    </submittedName>
</protein>
<evidence type="ECO:0000256" key="5">
    <source>
        <dbReference type="ARBA" id="ARBA00023015"/>
    </source>
</evidence>
<evidence type="ECO:0000313" key="14">
    <source>
        <dbReference type="Proteomes" id="UP001174909"/>
    </source>
</evidence>
<evidence type="ECO:0000256" key="8">
    <source>
        <dbReference type="ARBA" id="ARBA00023242"/>
    </source>
</evidence>
<feature type="domain" description="RRM" evidence="11">
    <location>
        <begin position="121"/>
        <end position="196"/>
    </location>
</feature>
<feature type="domain" description="RRM" evidence="11">
    <location>
        <begin position="200"/>
        <end position="273"/>
    </location>
</feature>
<feature type="compositionally biased region" description="Basic and acidic residues" evidence="10">
    <location>
        <begin position="799"/>
        <end position="811"/>
    </location>
</feature>
<dbReference type="CDD" id="cd21543">
    <property type="entry name" value="SPOC_SHARP"/>
    <property type="match status" value="1"/>
</dbReference>
<evidence type="ECO:0000256" key="2">
    <source>
        <dbReference type="ARBA" id="ARBA00005387"/>
    </source>
</evidence>
<feature type="compositionally biased region" description="Polar residues" evidence="10">
    <location>
        <begin position="638"/>
        <end position="649"/>
    </location>
</feature>
<dbReference type="GO" id="GO:0005634">
    <property type="term" value="C:nucleus"/>
    <property type="evidence" value="ECO:0007669"/>
    <property type="project" value="UniProtKB-SubCell"/>
</dbReference>
<feature type="region of interest" description="Disordered" evidence="10">
    <location>
        <begin position="369"/>
        <end position="390"/>
    </location>
</feature>
<evidence type="ECO:0000256" key="7">
    <source>
        <dbReference type="ARBA" id="ARBA00023163"/>
    </source>
</evidence>
<dbReference type="InterPro" id="IPR000504">
    <property type="entry name" value="RRM_dom"/>
</dbReference>
<proteinExistence type="inferred from homology"/>